<dbReference type="GO" id="GO:0006457">
    <property type="term" value="P:protein folding"/>
    <property type="evidence" value="ECO:0007669"/>
    <property type="project" value="TreeGrafter"/>
</dbReference>
<sequence length="252" mass="28829">MYLKVESPSDASNLSNLLKDGNWMVLYYAEWCGHCKTMKPEWQKVVNKMSKSNTVNVAEVESEHIGDLVHKPKVDGFPSIKMYNKGSEVSNFEDERVADKIEKFANDNAKSNSNSKIANKEVINLVRPPALPYHLKHQKPKLPKLPILQQIPILPKPVIKSRKPKTPKYIFEFNNKITKPKIQKPKNTPFIKRKPLTKRAPIKKAPSSNKNPNNVRKTTKNVFEQLIKSFTRIGHEAEKDTKLLKKATSHLS</sequence>
<accession>A0A6C0F196</accession>
<name>A0A6C0F196_9ZZZZ</name>
<dbReference type="Gene3D" id="3.40.30.10">
    <property type="entry name" value="Glutaredoxin"/>
    <property type="match status" value="1"/>
</dbReference>
<dbReference type="InterPro" id="IPR013766">
    <property type="entry name" value="Thioredoxin_domain"/>
</dbReference>
<evidence type="ECO:0000259" key="4">
    <source>
        <dbReference type="PROSITE" id="PS51352"/>
    </source>
</evidence>
<protein>
    <recommendedName>
        <fullName evidence="4">Thioredoxin domain-containing protein</fullName>
    </recommendedName>
</protein>
<dbReference type="InterPro" id="IPR051063">
    <property type="entry name" value="PDI"/>
</dbReference>
<dbReference type="GO" id="GO:0003756">
    <property type="term" value="F:protein disulfide isomerase activity"/>
    <property type="evidence" value="ECO:0007669"/>
    <property type="project" value="TreeGrafter"/>
</dbReference>
<feature type="compositionally biased region" description="Basic residues" evidence="3">
    <location>
        <begin position="191"/>
        <end position="202"/>
    </location>
</feature>
<feature type="domain" description="Thioredoxin" evidence="4">
    <location>
        <begin position="1"/>
        <end position="110"/>
    </location>
</feature>
<dbReference type="Pfam" id="PF00085">
    <property type="entry name" value="Thioredoxin"/>
    <property type="match status" value="1"/>
</dbReference>
<evidence type="ECO:0000313" key="5">
    <source>
        <dbReference type="EMBL" id="QHT34150.1"/>
    </source>
</evidence>
<keyword evidence="2" id="KW-0732">Signal</keyword>
<dbReference type="InterPro" id="IPR036249">
    <property type="entry name" value="Thioredoxin-like_sf"/>
</dbReference>
<dbReference type="AlphaFoldDB" id="A0A6C0F196"/>
<comment type="similarity">
    <text evidence="1">Belongs to the protein disulfide isomerase family.</text>
</comment>
<organism evidence="5">
    <name type="scientific">viral metagenome</name>
    <dbReference type="NCBI Taxonomy" id="1070528"/>
    <lineage>
        <taxon>unclassified sequences</taxon>
        <taxon>metagenomes</taxon>
        <taxon>organismal metagenomes</taxon>
    </lineage>
</organism>
<dbReference type="EMBL" id="MN738987">
    <property type="protein sequence ID" value="QHT34150.1"/>
    <property type="molecule type" value="Genomic_DNA"/>
</dbReference>
<evidence type="ECO:0000256" key="1">
    <source>
        <dbReference type="ARBA" id="ARBA00006347"/>
    </source>
</evidence>
<feature type="compositionally biased region" description="Low complexity" evidence="3">
    <location>
        <begin position="203"/>
        <end position="214"/>
    </location>
</feature>
<dbReference type="InterPro" id="IPR017937">
    <property type="entry name" value="Thioredoxin_CS"/>
</dbReference>
<dbReference type="PANTHER" id="PTHR45672:SF3">
    <property type="entry name" value="THIOREDOXIN DOMAIN-CONTAINING PROTEIN 5"/>
    <property type="match status" value="1"/>
</dbReference>
<reference evidence="5" key="1">
    <citation type="journal article" date="2020" name="Nature">
        <title>Giant virus diversity and host interactions through global metagenomics.</title>
        <authorList>
            <person name="Schulz F."/>
            <person name="Roux S."/>
            <person name="Paez-Espino D."/>
            <person name="Jungbluth S."/>
            <person name="Walsh D.A."/>
            <person name="Denef V.J."/>
            <person name="McMahon K.D."/>
            <person name="Konstantinidis K.T."/>
            <person name="Eloe-Fadrosh E.A."/>
            <person name="Kyrpides N.C."/>
            <person name="Woyke T."/>
        </authorList>
    </citation>
    <scope>NUCLEOTIDE SEQUENCE</scope>
    <source>
        <strain evidence="5">GVMAG-M-3300009161-52</strain>
    </source>
</reference>
<feature type="region of interest" description="Disordered" evidence="3">
    <location>
        <begin position="182"/>
        <end position="217"/>
    </location>
</feature>
<evidence type="ECO:0000256" key="2">
    <source>
        <dbReference type="ARBA" id="ARBA00022729"/>
    </source>
</evidence>
<dbReference type="PROSITE" id="PS51352">
    <property type="entry name" value="THIOREDOXIN_2"/>
    <property type="match status" value="1"/>
</dbReference>
<dbReference type="PROSITE" id="PS00194">
    <property type="entry name" value="THIOREDOXIN_1"/>
    <property type="match status" value="1"/>
</dbReference>
<dbReference type="PANTHER" id="PTHR45672">
    <property type="entry name" value="PROTEIN DISULFIDE-ISOMERASE C17H9.14C-RELATED"/>
    <property type="match status" value="1"/>
</dbReference>
<dbReference type="CDD" id="cd02961">
    <property type="entry name" value="PDI_a_family"/>
    <property type="match status" value="1"/>
</dbReference>
<proteinExistence type="inferred from homology"/>
<dbReference type="SUPFAM" id="SSF52833">
    <property type="entry name" value="Thioredoxin-like"/>
    <property type="match status" value="1"/>
</dbReference>
<evidence type="ECO:0000256" key="3">
    <source>
        <dbReference type="SAM" id="MobiDB-lite"/>
    </source>
</evidence>
<dbReference type="GO" id="GO:0005783">
    <property type="term" value="C:endoplasmic reticulum"/>
    <property type="evidence" value="ECO:0007669"/>
    <property type="project" value="TreeGrafter"/>
</dbReference>